<keyword evidence="3" id="KW-1185">Reference proteome</keyword>
<dbReference type="OrthoDB" id="997641at2"/>
<evidence type="ECO:0000313" key="3">
    <source>
        <dbReference type="Proteomes" id="UP000009102"/>
    </source>
</evidence>
<dbReference type="GO" id="GO:0008782">
    <property type="term" value="F:adenosylhomocysteine nucleosidase activity"/>
    <property type="evidence" value="ECO:0007669"/>
    <property type="project" value="TreeGrafter"/>
</dbReference>
<proteinExistence type="predicted"/>
<evidence type="ECO:0000259" key="1">
    <source>
        <dbReference type="Pfam" id="PF01048"/>
    </source>
</evidence>
<dbReference type="PANTHER" id="PTHR46832:SF1">
    <property type="entry name" value="5'-METHYLTHIOADENOSINE_S-ADENOSYLHOMOCYSTEINE NUCLEOSIDASE"/>
    <property type="match status" value="1"/>
</dbReference>
<dbReference type="GO" id="GO:0009116">
    <property type="term" value="P:nucleoside metabolic process"/>
    <property type="evidence" value="ECO:0007669"/>
    <property type="project" value="InterPro"/>
</dbReference>
<gene>
    <name evidence="2" type="ordered locus">Hneap_0543</name>
</gene>
<dbReference type="STRING" id="555778.Hneap_0543"/>
<dbReference type="InterPro" id="IPR000845">
    <property type="entry name" value="Nucleoside_phosphorylase_d"/>
</dbReference>
<dbReference type="EMBL" id="CP001801">
    <property type="protein sequence ID" value="ACX95397.1"/>
    <property type="molecule type" value="Genomic_DNA"/>
</dbReference>
<evidence type="ECO:0000313" key="2">
    <source>
        <dbReference type="EMBL" id="ACX95397.1"/>
    </source>
</evidence>
<reference evidence="2 3" key="1">
    <citation type="submission" date="2009-10" db="EMBL/GenBank/DDBJ databases">
        <title>Complete sequence of Halothiobacillus neapolitanus c2.</title>
        <authorList>
            <consortium name="US DOE Joint Genome Institute"/>
            <person name="Lucas S."/>
            <person name="Copeland A."/>
            <person name="Lapidus A."/>
            <person name="Glavina del Rio T."/>
            <person name="Tice H."/>
            <person name="Bruce D."/>
            <person name="Goodwin L."/>
            <person name="Pitluck S."/>
            <person name="Davenport K."/>
            <person name="Brettin T."/>
            <person name="Detter J.C."/>
            <person name="Han C."/>
            <person name="Tapia R."/>
            <person name="Larimer F."/>
            <person name="Land M."/>
            <person name="Hauser L."/>
            <person name="Kyrpides N."/>
            <person name="Mikhailova N."/>
            <person name="Kerfeld C."/>
            <person name="Cannon G."/>
            <person name="Heinhort S."/>
        </authorList>
    </citation>
    <scope>NUCLEOTIDE SEQUENCE [LARGE SCALE GENOMIC DNA]</scope>
    <source>
        <strain evidence="3">ATCC 23641 / c2</strain>
    </source>
</reference>
<dbReference type="GO" id="GO:0008930">
    <property type="term" value="F:methylthioadenosine nucleosidase activity"/>
    <property type="evidence" value="ECO:0007669"/>
    <property type="project" value="TreeGrafter"/>
</dbReference>
<dbReference type="Gene3D" id="3.40.50.1580">
    <property type="entry name" value="Nucleoside phosphorylase domain"/>
    <property type="match status" value="1"/>
</dbReference>
<dbReference type="Pfam" id="PF01048">
    <property type="entry name" value="PNP_UDP_1"/>
    <property type="match status" value="1"/>
</dbReference>
<accession>D0KY74</accession>
<name>D0KY74_HALNC</name>
<dbReference type="InterPro" id="IPR035994">
    <property type="entry name" value="Nucleoside_phosphorylase_sf"/>
</dbReference>
<dbReference type="SUPFAM" id="SSF53167">
    <property type="entry name" value="Purine and uridine phosphorylases"/>
    <property type="match status" value="1"/>
</dbReference>
<feature type="domain" description="Nucleoside phosphorylase" evidence="1">
    <location>
        <begin position="27"/>
        <end position="177"/>
    </location>
</feature>
<protein>
    <submittedName>
        <fullName evidence="2">Purine or other phosphorylase family 1</fullName>
    </submittedName>
</protein>
<dbReference type="RefSeq" id="WP_012823433.1">
    <property type="nucleotide sequence ID" value="NC_013422.1"/>
</dbReference>
<dbReference type="PANTHER" id="PTHR46832">
    <property type="entry name" value="5'-METHYLTHIOADENOSINE/S-ADENOSYLHOMOCYSTEINE NUCLEOSIDASE"/>
    <property type="match status" value="1"/>
</dbReference>
<dbReference type="HOGENOM" id="CLU_107471_0_0_6"/>
<dbReference type="GO" id="GO:0019284">
    <property type="term" value="P:L-methionine salvage from S-adenosylmethionine"/>
    <property type="evidence" value="ECO:0007669"/>
    <property type="project" value="TreeGrafter"/>
</dbReference>
<sequence>MKKNILLVMALPQENVGNRLDQFGLPILYTGVGKINAAIKLGEILSTTNEHTIVINLGSAGSHQYPAGETVCITRFFQHDMNATALGFDLGQTPFEKETHLTGSLAIPGMKQATCFTGDSFVSERHPELSFEVIDMEAYSLAKTCLHHNTEFIALKFITDGADGQAARDWPEALNMATDHLSVALGETLKHLERLQLASK</sequence>
<dbReference type="KEGG" id="hna:Hneap_0543"/>
<dbReference type="Proteomes" id="UP000009102">
    <property type="component" value="Chromosome"/>
</dbReference>
<dbReference type="eggNOG" id="COG0775">
    <property type="taxonomic scope" value="Bacteria"/>
</dbReference>
<dbReference type="AlphaFoldDB" id="D0KY74"/>
<organism evidence="2 3">
    <name type="scientific">Halothiobacillus neapolitanus (strain ATCC 23641 / DSM 15147 / CIP 104769 / NCIMB 8539 / c2)</name>
    <name type="common">Thiobacillus neapolitanus</name>
    <dbReference type="NCBI Taxonomy" id="555778"/>
    <lineage>
        <taxon>Bacteria</taxon>
        <taxon>Pseudomonadati</taxon>
        <taxon>Pseudomonadota</taxon>
        <taxon>Gammaproteobacteria</taxon>
        <taxon>Chromatiales</taxon>
        <taxon>Halothiobacillaceae</taxon>
        <taxon>Halothiobacillus</taxon>
    </lineage>
</organism>
<dbReference type="GO" id="GO:0005829">
    <property type="term" value="C:cytosol"/>
    <property type="evidence" value="ECO:0007669"/>
    <property type="project" value="TreeGrafter"/>
</dbReference>